<accession>A0A0R0D842</accession>
<gene>
    <name evidence="1" type="ORF">ABB30_03315</name>
</gene>
<name>A0A0R0D842_9GAMM</name>
<dbReference type="AlphaFoldDB" id="A0A0R0D842"/>
<organism evidence="1 2">
    <name type="scientific">Stenotrophomonas ginsengisoli</name>
    <dbReference type="NCBI Taxonomy" id="336566"/>
    <lineage>
        <taxon>Bacteria</taxon>
        <taxon>Pseudomonadati</taxon>
        <taxon>Pseudomonadota</taxon>
        <taxon>Gammaproteobacteria</taxon>
        <taxon>Lysobacterales</taxon>
        <taxon>Lysobacteraceae</taxon>
        <taxon>Stenotrophomonas</taxon>
    </lineage>
</organism>
<proteinExistence type="predicted"/>
<dbReference type="EMBL" id="LDJM01000009">
    <property type="protein sequence ID" value="KRG78553.1"/>
    <property type="molecule type" value="Genomic_DNA"/>
</dbReference>
<evidence type="ECO:0008006" key="3">
    <source>
        <dbReference type="Google" id="ProtNLM"/>
    </source>
</evidence>
<evidence type="ECO:0000313" key="1">
    <source>
        <dbReference type="EMBL" id="KRG78553.1"/>
    </source>
</evidence>
<reference evidence="1 2" key="1">
    <citation type="submission" date="2015-05" db="EMBL/GenBank/DDBJ databases">
        <title>Genome sequencing and analysis of members of genus Stenotrophomonas.</title>
        <authorList>
            <person name="Patil P.P."/>
            <person name="Midha S."/>
            <person name="Patil P.B."/>
        </authorList>
    </citation>
    <scope>NUCLEOTIDE SEQUENCE [LARGE SCALE GENOMIC DNA]</scope>
    <source>
        <strain evidence="1 2">DSM 24757</strain>
    </source>
</reference>
<comment type="caution">
    <text evidence="1">The sequence shown here is derived from an EMBL/GenBank/DDBJ whole genome shotgun (WGS) entry which is preliminary data.</text>
</comment>
<sequence>MLLGLAGCSTSERFVLSPVLAEPAPREQGQGNNGPGARPQGFVEVTQRLAPAVQITDTAAGQLQYRVQGNFSSAGLSARRIGASQQQQRREGDHLIVQHYLQLAAVAGKEGALVRGYNYQRDYRLTLPAGITRVSIELHERRVARSGQAAPEEPYRLLAQTTLEL</sequence>
<keyword evidence="2" id="KW-1185">Reference proteome</keyword>
<dbReference type="PATRIC" id="fig|336566.3.peg.3110"/>
<dbReference type="STRING" id="336566.ABB30_03315"/>
<dbReference type="Proteomes" id="UP000050956">
    <property type="component" value="Unassembled WGS sequence"/>
</dbReference>
<protein>
    <recommendedName>
        <fullName evidence="3">Lipoprotein</fullName>
    </recommendedName>
</protein>
<evidence type="ECO:0000313" key="2">
    <source>
        <dbReference type="Proteomes" id="UP000050956"/>
    </source>
</evidence>